<evidence type="ECO:0000313" key="7">
    <source>
        <dbReference type="Proteomes" id="UP000052023"/>
    </source>
</evidence>
<dbReference type="CDD" id="cd02968">
    <property type="entry name" value="SCO"/>
    <property type="match status" value="1"/>
</dbReference>
<dbReference type="RefSeq" id="WP_057847113.1">
    <property type="nucleotide sequence ID" value="NZ_LLYA01000193.1"/>
</dbReference>
<feature type="disulfide bond" description="Redox-active" evidence="4">
    <location>
        <begin position="78"/>
        <end position="82"/>
    </location>
</feature>
<evidence type="ECO:0000256" key="3">
    <source>
        <dbReference type="PIRSR" id="PIRSR603782-1"/>
    </source>
</evidence>
<keyword evidence="4" id="KW-1015">Disulfide bond</keyword>
<proteinExistence type="inferred from homology"/>
<dbReference type="AlphaFoldDB" id="A0A0R3MNX6"/>
<reference evidence="6 7" key="1">
    <citation type="submission" date="2014-03" db="EMBL/GenBank/DDBJ databases">
        <title>Bradyrhizobium valentinum sp. nov., isolated from effective nodules of Lupinus mariae-josephae, a lupine endemic of basic-lime soils in Eastern Spain.</title>
        <authorList>
            <person name="Duran D."/>
            <person name="Rey L."/>
            <person name="Navarro A."/>
            <person name="Busquets A."/>
            <person name="Imperial J."/>
            <person name="Ruiz-Argueso T."/>
        </authorList>
    </citation>
    <scope>NUCLEOTIDE SEQUENCE [LARGE SCALE GENOMIC DNA]</scope>
    <source>
        <strain evidence="6 7">Ro19</strain>
    </source>
</reference>
<sequence>MRNSRVFVGSVLVAGLLGAVPVAHAQSERSAGELMDAVMWGKEPIGGPFTLVDHTGKPRTDADFRGKLMLVYFGFSFCPDVCPTDLMAIGQAVDKLGPDGDALQPLFVTVDPDRDTPAHLADYVPFFHSRLLGLTGDAAQIRDAARLYRVYYAKVAIEGAAEYTVDHSGFIYLMDRDGKYLGFFPPGTPSDRMVEVIKAHLSQTLKVLPPSLLSRP</sequence>
<comment type="caution">
    <text evidence="6">The sequence shown here is derived from an EMBL/GenBank/DDBJ whole genome shotgun (WGS) entry which is preliminary data.</text>
</comment>
<dbReference type="Pfam" id="PF02630">
    <property type="entry name" value="SCO1-SenC"/>
    <property type="match status" value="1"/>
</dbReference>
<evidence type="ECO:0000256" key="5">
    <source>
        <dbReference type="SAM" id="SignalP"/>
    </source>
</evidence>
<gene>
    <name evidence="6" type="ORF">CQ13_34775</name>
</gene>
<dbReference type="InterPro" id="IPR003782">
    <property type="entry name" value="SCO1/SenC"/>
</dbReference>
<comment type="similarity">
    <text evidence="1">Belongs to the SCO1/2 family.</text>
</comment>
<evidence type="ECO:0000256" key="1">
    <source>
        <dbReference type="ARBA" id="ARBA00010996"/>
    </source>
</evidence>
<feature type="binding site" evidence="3">
    <location>
        <position position="78"/>
    </location>
    <ligand>
        <name>Cu cation</name>
        <dbReference type="ChEBI" id="CHEBI:23378"/>
    </ligand>
</feature>
<dbReference type="EMBL" id="LLYA01000193">
    <property type="protein sequence ID" value="KRR18646.1"/>
    <property type="molecule type" value="Genomic_DNA"/>
</dbReference>
<dbReference type="OrthoDB" id="9790194at2"/>
<evidence type="ECO:0000313" key="6">
    <source>
        <dbReference type="EMBL" id="KRR18646.1"/>
    </source>
</evidence>
<evidence type="ECO:0000256" key="4">
    <source>
        <dbReference type="PIRSR" id="PIRSR603782-2"/>
    </source>
</evidence>
<dbReference type="PANTHER" id="PTHR12151:SF25">
    <property type="entry name" value="LINALOOL DEHYDRATASE_ISOMERASE DOMAIN-CONTAINING PROTEIN"/>
    <property type="match status" value="1"/>
</dbReference>
<feature type="binding site" evidence="3">
    <location>
        <position position="82"/>
    </location>
    <ligand>
        <name>Cu cation</name>
        <dbReference type="ChEBI" id="CHEBI:23378"/>
    </ligand>
</feature>
<accession>A0A0R3MNX6</accession>
<keyword evidence="5" id="KW-0732">Signal</keyword>
<dbReference type="InterPro" id="IPR036249">
    <property type="entry name" value="Thioredoxin-like_sf"/>
</dbReference>
<dbReference type="Proteomes" id="UP000052023">
    <property type="component" value="Unassembled WGS sequence"/>
</dbReference>
<keyword evidence="7" id="KW-1185">Reference proteome</keyword>
<dbReference type="FunFam" id="3.40.30.10:FF:000013">
    <property type="entry name" value="Blast:Protein SCO1 homolog, mitochondrial"/>
    <property type="match status" value="1"/>
</dbReference>
<evidence type="ECO:0000256" key="2">
    <source>
        <dbReference type="ARBA" id="ARBA00023008"/>
    </source>
</evidence>
<keyword evidence="3" id="KW-0479">Metal-binding</keyword>
<name>A0A0R3MNX6_9BRAD</name>
<dbReference type="SUPFAM" id="SSF52833">
    <property type="entry name" value="Thioredoxin-like"/>
    <property type="match status" value="1"/>
</dbReference>
<feature type="binding site" evidence="3">
    <location>
        <position position="167"/>
    </location>
    <ligand>
        <name>Cu cation</name>
        <dbReference type="ChEBI" id="CHEBI:23378"/>
    </ligand>
</feature>
<dbReference type="GO" id="GO:0046872">
    <property type="term" value="F:metal ion binding"/>
    <property type="evidence" value="ECO:0007669"/>
    <property type="project" value="UniProtKB-KW"/>
</dbReference>
<feature type="signal peptide" evidence="5">
    <location>
        <begin position="1"/>
        <end position="25"/>
    </location>
</feature>
<protein>
    <submittedName>
        <fullName evidence="6">Electron transporter SenC</fullName>
    </submittedName>
</protein>
<organism evidence="6 7">
    <name type="scientific">Bradyrhizobium retamae</name>
    <dbReference type="NCBI Taxonomy" id="1300035"/>
    <lineage>
        <taxon>Bacteria</taxon>
        <taxon>Pseudomonadati</taxon>
        <taxon>Pseudomonadota</taxon>
        <taxon>Alphaproteobacteria</taxon>
        <taxon>Hyphomicrobiales</taxon>
        <taxon>Nitrobacteraceae</taxon>
        <taxon>Bradyrhizobium</taxon>
    </lineage>
</organism>
<feature type="chain" id="PRO_5006444343" evidence="5">
    <location>
        <begin position="26"/>
        <end position="216"/>
    </location>
</feature>
<dbReference type="PANTHER" id="PTHR12151">
    <property type="entry name" value="ELECTRON TRANSPORT PROTIN SCO1/SENC FAMILY MEMBER"/>
    <property type="match status" value="1"/>
</dbReference>
<dbReference type="Gene3D" id="3.40.30.10">
    <property type="entry name" value="Glutaredoxin"/>
    <property type="match status" value="1"/>
</dbReference>
<keyword evidence="2 3" id="KW-0186">Copper</keyword>